<evidence type="ECO:0000256" key="1">
    <source>
        <dbReference type="PROSITE-ProRule" id="PRU00042"/>
    </source>
</evidence>
<evidence type="ECO:0000256" key="2">
    <source>
        <dbReference type="SAM" id="MobiDB-lite"/>
    </source>
</evidence>
<feature type="region of interest" description="Disordered" evidence="2">
    <location>
        <begin position="448"/>
        <end position="485"/>
    </location>
</feature>
<name>A0A498HKR2_MALDO</name>
<evidence type="ECO:0000313" key="4">
    <source>
        <dbReference type="EMBL" id="RXH69987.1"/>
    </source>
</evidence>
<dbReference type="GO" id="GO:0008270">
    <property type="term" value="F:zinc ion binding"/>
    <property type="evidence" value="ECO:0007669"/>
    <property type="project" value="UniProtKB-KW"/>
</dbReference>
<sequence>MEKEDQNNQNQKKKFVCKFCSKRFPCGKSLGGHIRTHLKILNKKPATQKEEEEEDDEIIANAASRIVKFSPLDGGHSGYSLRENPKKTWRFSDADPNFQLQQEKACKVCGKGFQSLKALCGHMACHSEKEKLMNKLEEILEFDEKQKLLDVMDSQSDTETSAPPRQRRISKRLKQQNLDVYSSVANGGSSSGGSGIEQEQQEVAICLMMLSRDSGSKGGLNSFAESSDNTSVVLEAKSSSIDVRISTKKGMNCAYKVSDVIGMKRAREKKFNCEEMGVSDNSDSGYFRHERPKKVDSEVSEDGFFRNGEFHKGRAEFGSRIEGYESYDVKLRKGFRVESELGKDVSNAEDRSPDQVHGDRRTLKYALRNTTKNGTFHRPIADDSSNVEPCRNTRKSGKYECLLTCNKTFHSHRALGAHRASHTKTTAYSESIYESGENSMDTDPSPILTPASSKLAEQPCSGKKPMDDQDFSGSAKRCSGSKKSKGHECPFCFKVFRSGQALGGHKRSHFVGGCEVKTVVLGQQEPDQSPPHEAEITALFDLNLPAPMEDEAHDHFEYMAW</sequence>
<protein>
    <recommendedName>
        <fullName evidence="3">C2H2-type domain-containing protein</fullName>
    </recommendedName>
</protein>
<accession>A0A498HKR2</accession>
<evidence type="ECO:0000313" key="5">
    <source>
        <dbReference type="Proteomes" id="UP000290289"/>
    </source>
</evidence>
<keyword evidence="5" id="KW-1185">Reference proteome</keyword>
<proteinExistence type="predicted"/>
<dbReference type="PROSITE" id="PS00028">
    <property type="entry name" value="ZINC_FINGER_C2H2_1"/>
    <property type="match status" value="4"/>
</dbReference>
<dbReference type="PROSITE" id="PS50157">
    <property type="entry name" value="ZINC_FINGER_C2H2_2"/>
    <property type="match status" value="4"/>
</dbReference>
<keyword evidence="1" id="KW-0863">Zinc-finger</keyword>
<dbReference type="AlphaFoldDB" id="A0A498HKR2"/>
<dbReference type="Pfam" id="PF13912">
    <property type="entry name" value="zf-C2H2_6"/>
    <property type="match status" value="4"/>
</dbReference>
<dbReference type="Proteomes" id="UP000290289">
    <property type="component" value="Chromosome 16"/>
</dbReference>
<feature type="domain" description="C2H2-type" evidence="3">
    <location>
        <begin position="487"/>
        <end position="509"/>
    </location>
</feature>
<feature type="domain" description="C2H2-type" evidence="3">
    <location>
        <begin position="104"/>
        <end position="131"/>
    </location>
</feature>
<dbReference type="InterPro" id="IPR036236">
    <property type="entry name" value="Znf_C2H2_sf"/>
</dbReference>
<gene>
    <name evidence="4" type="ORF">DVH24_007243</name>
</gene>
<feature type="domain" description="C2H2-type" evidence="3">
    <location>
        <begin position="15"/>
        <end position="37"/>
    </location>
</feature>
<dbReference type="InterPro" id="IPR013087">
    <property type="entry name" value="Znf_C2H2_type"/>
</dbReference>
<reference evidence="4 5" key="1">
    <citation type="submission" date="2018-10" db="EMBL/GenBank/DDBJ databases">
        <title>A high-quality apple genome assembly.</title>
        <authorList>
            <person name="Hu J."/>
        </authorList>
    </citation>
    <scope>NUCLEOTIDE SEQUENCE [LARGE SCALE GENOMIC DNA]</scope>
    <source>
        <strain evidence="5">cv. HFTH1</strain>
        <tissue evidence="4">Young leaf</tissue>
    </source>
</reference>
<dbReference type="PANTHER" id="PTHR46869">
    <property type="entry name" value="C2H2-LIKE ZINC FINGER PROTEIN"/>
    <property type="match status" value="1"/>
</dbReference>
<dbReference type="EMBL" id="RDQH01000342">
    <property type="protein sequence ID" value="RXH69987.1"/>
    <property type="molecule type" value="Genomic_DNA"/>
</dbReference>
<dbReference type="SMART" id="SM00355">
    <property type="entry name" value="ZnF_C2H2"/>
    <property type="match status" value="4"/>
</dbReference>
<dbReference type="Gene3D" id="3.30.160.60">
    <property type="entry name" value="Classic Zinc Finger"/>
    <property type="match status" value="1"/>
</dbReference>
<evidence type="ECO:0000259" key="3">
    <source>
        <dbReference type="PROSITE" id="PS50157"/>
    </source>
</evidence>
<organism evidence="4 5">
    <name type="scientific">Malus domestica</name>
    <name type="common">Apple</name>
    <name type="synonym">Pyrus malus</name>
    <dbReference type="NCBI Taxonomy" id="3750"/>
    <lineage>
        <taxon>Eukaryota</taxon>
        <taxon>Viridiplantae</taxon>
        <taxon>Streptophyta</taxon>
        <taxon>Embryophyta</taxon>
        <taxon>Tracheophyta</taxon>
        <taxon>Spermatophyta</taxon>
        <taxon>Magnoliopsida</taxon>
        <taxon>eudicotyledons</taxon>
        <taxon>Gunneridae</taxon>
        <taxon>Pentapetalae</taxon>
        <taxon>rosids</taxon>
        <taxon>fabids</taxon>
        <taxon>Rosales</taxon>
        <taxon>Rosaceae</taxon>
        <taxon>Amygdaloideae</taxon>
        <taxon>Maleae</taxon>
        <taxon>Malus</taxon>
    </lineage>
</organism>
<feature type="domain" description="C2H2-type" evidence="3">
    <location>
        <begin position="399"/>
        <end position="427"/>
    </location>
</feature>
<dbReference type="STRING" id="3750.A0A498HKR2"/>
<keyword evidence="1" id="KW-0479">Metal-binding</keyword>
<dbReference type="SUPFAM" id="SSF57667">
    <property type="entry name" value="beta-beta-alpha zinc fingers"/>
    <property type="match status" value="2"/>
</dbReference>
<comment type="caution">
    <text evidence="4">The sequence shown here is derived from an EMBL/GenBank/DDBJ whole genome shotgun (WGS) entry which is preliminary data.</text>
</comment>
<dbReference type="PANTHER" id="PTHR46869:SF1">
    <property type="entry name" value="C2H2-LIKE ZINC FINGER PROTEIN"/>
    <property type="match status" value="1"/>
</dbReference>
<keyword evidence="1" id="KW-0862">Zinc</keyword>